<organism evidence="1 2">
    <name type="scientific">Callosobruchus maculatus</name>
    <name type="common">Southern cowpea weevil</name>
    <name type="synonym">Pulse bruchid</name>
    <dbReference type="NCBI Taxonomy" id="64391"/>
    <lineage>
        <taxon>Eukaryota</taxon>
        <taxon>Metazoa</taxon>
        <taxon>Ecdysozoa</taxon>
        <taxon>Arthropoda</taxon>
        <taxon>Hexapoda</taxon>
        <taxon>Insecta</taxon>
        <taxon>Pterygota</taxon>
        <taxon>Neoptera</taxon>
        <taxon>Endopterygota</taxon>
        <taxon>Coleoptera</taxon>
        <taxon>Polyphaga</taxon>
        <taxon>Cucujiformia</taxon>
        <taxon>Chrysomeloidea</taxon>
        <taxon>Chrysomelidae</taxon>
        <taxon>Bruchinae</taxon>
        <taxon>Bruchini</taxon>
        <taxon>Callosobruchus</taxon>
    </lineage>
</organism>
<dbReference type="OrthoDB" id="6077919at2759"/>
<feature type="non-terminal residue" evidence="1">
    <location>
        <position position="1"/>
    </location>
</feature>
<protein>
    <submittedName>
        <fullName evidence="1">Uncharacterized protein</fullName>
    </submittedName>
</protein>
<dbReference type="EMBL" id="CAACVG010012693">
    <property type="protein sequence ID" value="VEN60696.1"/>
    <property type="molecule type" value="Genomic_DNA"/>
</dbReference>
<proteinExistence type="predicted"/>
<sequence>HSSEKLPSEQKEWQLYWEERSLVNSSMASMHRVSCYSCFIDIEVPDNDKFKHPVLQVVLHIV</sequence>
<name>A0A653DKG1_CALMS</name>
<reference evidence="1 2" key="1">
    <citation type="submission" date="2019-01" db="EMBL/GenBank/DDBJ databases">
        <authorList>
            <person name="Sayadi A."/>
        </authorList>
    </citation>
    <scope>NUCLEOTIDE SEQUENCE [LARGE SCALE GENOMIC DNA]</scope>
</reference>
<gene>
    <name evidence="1" type="ORF">CALMAC_LOCUS18304</name>
</gene>
<accession>A0A653DKG1</accession>
<dbReference type="Proteomes" id="UP000410492">
    <property type="component" value="Unassembled WGS sequence"/>
</dbReference>
<evidence type="ECO:0000313" key="2">
    <source>
        <dbReference type="Proteomes" id="UP000410492"/>
    </source>
</evidence>
<evidence type="ECO:0000313" key="1">
    <source>
        <dbReference type="EMBL" id="VEN60696.1"/>
    </source>
</evidence>
<keyword evidence="2" id="KW-1185">Reference proteome</keyword>
<dbReference type="AlphaFoldDB" id="A0A653DKG1"/>